<evidence type="ECO:0000256" key="1">
    <source>
        <dbReference type="SAM" id="MobiDB-lite"/>
    </source>
</evidence>
<dbReference type="CDD" id="cd00093">
    <property type="entry name" value="HTH_XRE"/>
    <property type="match status" value="1"/>
</dbReference>
<dbReference type="InterPro" id="IPR001387">
    <property type="entry name" value="Cro/C1-type_HTH"/>
</dbReference>
<dbReference type="RefSeq" id="WP_378325977.1">
    <property type="nucleotide sequence ID" value="NZ_JBHTGP010000032.1"/>
</dbReference>
<dbReference type="InterPro" id="IPR010982">
    <property type="entry name" value="Lambda_DNA-bd_dom_sf"/>
</dbReference>
<name>A0ABW2XZJ5_9ACTN</name>
<accession>A0ABW2XZJ5</accession>
<evidence type="ECO:0000313" key="4">
    <source>
        <dbReference type="Proteomes" id="UP001597063"/>
    </source>
</evidence>
<dbReference type="Pfam" id="PF01381">
    <property type="entry name" value="HTH_3"/>
    <property type="match status" value="1"/>
</dbReference>
<feature type="compositionally biased region" description="Low complexity" evidence="1">
    <location>
        <begin position="95"/>
        <end position="105"/>
    </location>
</feature>
<feature type="region of interest" description="Disordered" evidence="1">
    <location>
        <begin position="70"/>
        <end position="115"/>
    </location>
</feature>
<dbReference type="EMBL" id="JBHTGP010000032">
    <property type="protein sequence ID" value="MFD0691683.1"/>
    <property type="molecule type" value="Genomic_DNA"/>
</dbReference>
<protein>
    <submittedName>
        <fullName evidence="3">Helix-turn-helix transcriptional regulator</fullName>
    </submittedName>
</protein>
<dbReference type="Gene3D" id="1.10.260.40">
    <property type="entry name" value="lambda repressor-like DNA-binding domains"/>
    <property type="match status" value="1"/>
</dbReference>
<feature type="domain" description="HTH cro/C1-type" evidence="2">
    <location>
        <begin position="7"/>
        <end position="62"/>
    </location>
</feature>
<gene>
    <name evidence="3" type="ORF">ACFQZM_44840</name>
</gene>
<comment type="caution">
    <text evidence="3">The sequence shown here is derived from an EMBL/GenBank/DDBJ whole genome shotgun (WGS) entry which is preliminary data.</text>
</comment>
<dbReference type="Proteomes" id="UP001597063">
    <property type="component" value="Unassembled WGS sequence"/>
</dbReference>
<dbReference type="SMART" id="SM00530">
    <property type="entry name" value="HTH_XRE"/>
    <property type="match status" value="1"/>
</dbReference>
<evidence type="ECO:0000259" key="2">
    <source>
        <dbReference type="PROSITE" id="PS50943"/>
    </source>
</evidence>
<reference evidence="4" key="1">
    <citation type="journal article" date="2019" name="Int. J. Syst. Evol. Microbiol.">
        <title>The Global Catalogue of Microorganisms (GCM) 10K type strain sequencing project: providing services to taxonomists for standard genome sequencing and annotation.</title>
        <authorList>
            <consortium name="The Broad Institute Genomics Platform"/>
            <consortium name="The Broad Institute Genome Sequencing Center for Infectious Disease"/>
            <person name="Wu L."/>
            <person name="Ma J."/>
        </authorList>
    </citation>
    <scope>NUCLEOTIDE SEQUENCE [LARGE SCALE GENOMIC DNA]</scope>
    <source>
        <strain evidence="4">JCM 9371</strain>
    </source>
</reference>
<dbReference type="SUPFAM" id="SSF47413">
    <property type="entry name" value="lambda repressor-like DNA-binding domains"/>
    <property type="match status" value="1"/>
</dbReference>
<sequence length="525" mass="54941">MPPRSALARARVRAGFSMQQSLADEIGVNVATVSRWELGKLTPQGMRRARLAHALRLSVDELDRIVAATKRQQDEAEDSLAAPPDAAGGRPHVPPWEAGAREAPPGGEPPVEVLTPLQRSGRPTAVLSGQNGPQAFAATVHAAEPADAAVQVDATVPVDAAVPVQAAVPVDAGEPVHAAVPVDAVENLRVDLGSRVGGTGTADDWVSTVHEHARAMSTTPPHALVGHISADIADLCRTIDASGGTDRAVLCRVSAQLAALMATALTDLGFMPAAHRWWRTARGTAATAGDVDLRVWVTGRWALACQGAGMAPQALRLADDAERLAGDRACAGLAEAVAARTAALADRGEARRALSALARLTGLVAGMPFTARDETYAVQGWPPHRLRSVRTHVRALLAGTLPEDPSVYADLRAEVAGLGPLDVRRRAQADLKRSLILIGDGHVDEGLAYAGSALRTLPPEHRTTAVVALARRVCAAIPASYDETPSARLVRALTDRGDRLVRPEDGVRWTGQEATGAGGGLMMRA</sequence>
<proteinExistence type="predicted"/>
<organism evidence="3 4">
    <name type="scientific">Actinomadura fibrosa</name>
    <dbReference type="NCBI Taxonomy" id="111802"/>
    <lineage>
        <taxon>Bacteria</taxon>
        <taxon>Bacillati</taxon>
        <taxon>Actinomycetota</taxon>
        <taxon>Actinomycetes</taxon>
        <taxon>Streptosporangiales</taxon>
        <taxon>Thermomonosporaceae</taxon>
        <taxon>Actinomadura</taxon>
    </lineage>
</organism>
<dbReference type="PROSITE" id="PS50943">
    <property type="entry name" value="HTH_CROC1"/>
    <property type="match status" value="1"/>
</dbReference>
<keyword evidence="4" id="KW-1185">Reference proteome</keyword>
<evidence type="ECO:0000313" key="3">
    <source>
        <dbReference type="EMBL" id="MFD0691683.1"/>
    </source>
</evidence>